<dbReference type="InterPro" id="IPR000182">
    <property type="entry name" value="GNAT_dom"/>
</dbReference>
<dbReference type="GO" id="GO:0031415">
    <property type="term" value="C:NatA complex"/>
    <property type="evidence" value="ECO:0007669"/>
    <property type="project" value="TreeGrafter"/>
</dbReference>
<keyword evidence="3" id="KW-1185">Reference proteome</keyword>
<protein>
    <recommendedName>
        <fullName evidence="1">N-acetyltransferase domain-containing protein</fullName>
    </recommendedName>
</protein>
<evidence type="ECO:0000313" key="3">
    <source>
        <dbReference type="Proteomes" id="UP000604046"/>
    </source>
</evidence>
<dbReference type="Gene3D" id="3.40.630.30">
    <property type="match status" value="1"/>
</dbReference>
<dbReference type="InterPro" id="IPR016181">
    <property type="entry name" value="Acyl_CoA_acyltransferase"/>
</dbReference>
<dbReference type="Pfam" id="PF00583">
    <property type="entry name" value="Acetyltransf_1"/>
    <property type="match status" value="1"/>
</dbReference>
<dbReference type="EMBL" id="CAJNDS010000124">
    <property type="protein sequence ID" value="CAE6966335.1"/>
    <property type="molecule type" value="Genomic_DNA"/>
</dbReference>
<dbReference type="AlphaFoldDB" id="A0A812I0B9"/>
<accession>A0A812I0B9</accession>
<sequence>ALVSPPFNAAGLEELRLMVFPEGKETTKGPRSKRQRELYSKKVNEGPLEGCLKLKVPSCPPQLELHYFLKAEKRALRVPNLVNFTVSCSLPGWPHTLADRDGGHISLKNGGWRFPGWLQFATSFGFLAAFAWYSPSWAYAFLAWLAQKESAPVQNLPNPEGESGMGFLQHIALRPATSLSSVWDAYLFAGQFSTIPAALQILEFPQAFLDWRRLPNAPPPLDPEDLRALPGSEDDVVSACDEMMDSFGGVLLAVHENSPEDQLVGTLALRVKWLPDACHLCGEDGVERVVRTVPLASVLGGNGLEPVAYLEQFAVEWRGSGLAAHMLREVEERARSWGTRLLALHVQRDDWQPLRFYQKNGFEISSDWMGRGPQRFLLIKLL</sequence>
<dbReference type="PROSITE" id="PS51186">
    <property type="entry name" value="GNAT"/>
    <property type="match status" value="1"/>
</dbReference>
<comment type="caution">
    <text evidence="2">The sequence shown here is derived from an EMBL/GenBank/DDBJ whole genome shotgun (WGS) entry which is preliminary data.</text>
</comment>
<dbReference type="SUPFAM" id="SSF55729">
    <property type="entry name" value="Acyl-CoA N-acyltransferases (Nat)"/>
    <property type="match status" value="1"/>
</dbReference>
<name>A0A812I0B9_9DINO</name>
<dbReference type="PANTHER" id="PTHR42919">
    <property type="entry name" value="N-ALPHA-ACETYLTRANSFERASE"/>
    <property type="match status" value="1"/>
</dbReference>
<dbReference type="CDD" id="cd04301">
    <property type="entry name" value="NAT_SF"/>
    <property type="match status" value="1"/>
</dbReference>
<dbReference type="InterPro" id="IPR051556">
    <property type="entry name" value="N-term/lysine_N-AcTrnsfr"/>
</dbReference>
<evidence type="ECO:0000313" key="2">
    <source>
        <dbReference type="EMBL" id="CAE6966335.1"/>
    </source>
</evidence>
<dbReference type="GO" id="GO:0007064">
    <property type="term" value="P:mitotic sister chromatid cohesion"/>
    <property type="evidence" value="ECO:0007669"/>
    <property type="project" value="TreeGrafter"/>
</dbReference>
<evidence type="ECO:0000259" key="1">
    <source>
        <dbReference type="PROSITE" id="PS51186"/>
    </source>
</evidence>
<dbReference type="PANTHER" id="PTHR42919:SF20">
    <property type="entry name" value="GCN5-RELATED N-ACETYLTRANSFERASE 10, CHLOROPLASTIC"/>
    <property type="match status" value="1"/>
</dbReference>
<feature type="non-terminal residue" evidence="2">
    <location>
        <position position="382"/>
    </location>
</feature>
<dbReference type="OrthoDB" id="430913at2759"/>
<reference evidence="2" key="1">
    <citation type="submission" date="2021-02" db="EMBL/GenBank/DDBJ databases">
        <authorList>
            <person name="Dougan E. K."/>
            <person name="Rhodes N."/>
            <person name="Thang M."/>
            <person name="Chan C."/>
        </authorList>
    </citation>
    <scope>NUCLEOTIDE SEQUENCE</scope>
</reference>
<organism evidence="2 3">
    <name type="scientific">Symbiodinium natans</name>
    <dbReference type="NCBI Taxonomy" id="878477"/>
    <lineage>
        <taxon>Eukaryota</taxon>
        <taxon>Sar</taxon>
        <taxon>Alveolata</taxon>
        <taxon>Dinophyceae</taxon>
        <taxon>Suessiales</taxon>
        <taxon>Symbiodiniaceae</taxon>
        <taxon>Symbiodinium</taxon>
    </lineage>
</organism>
<dbReference type="Proteomes" id="UP000604046">
    <property type="component" value="Unassembled WGS sequence"/>
</dbReference>
<dbReference type="GO" id="GO:0008080">
    <property type="term" value="F:N-acetyltransferase activity"/>
    <property type="evidence" value="ECO:0007669"/>
    <property type="project" value="TreeGrafter"/>
</dbReference>
<gene>
    <name evidence="2" type="ORF">SNAT2548_LOCUS2205</name>
</gene>
<feature type="domain" description="N-acetyltransferase" evidence="1">
    <location>
        <begin position="212"/>
        <end position="382"/>
    </location>
</feature>
<proteinExistence type="predicted"/>